<reference evidence="2 3" key="1">
    <citation type="journal article" date="2016" name="Front. Microbiol.">
        <title>Genome and transcriptome sequences reveal the specific parasitism of the nematophagous Purpureocillium lilacinum 36-1.</title>
        <authorList>
            <person name="Xie J."/>
            <person name="Li S."/>
            <person name="Mo C."/>
            <person name="Xiao X."/>
            <person name="Peng D."/>
            <person name="Wang G."/>
            <person name="Xiao Y."/>
        </authorList>
    </citation>
    <scope>NUCLEOTIDE SEQUENCE [LARGE SCALE GENOMIC DNA]</scope>
    <source>
        <strain evidence="2 3">36-1</strain>
    </source>
</reference>
<evidence type="ECO:0000313" key="2">
    <source>
        <dbReference type="EMBL" id="PWI72638.1"/>
    </source>
</evidence>
<feature type="region of interest" description="Disordered" evidence="1">
    <location>
        <begin position="128"/>
        <end position="160"/>
    </location>
</feature>
<protein>
    <submittedName>
        <fullName evidence="2">Uncharacterized protein</fullName>
    </submittedName>
</protein>
<evidence type="ECO:0000313" key="3">
    <source>
        <dbReference type="Proteomes" id="UP000245956"/>
    </source>
</evidence>
<feature type="region of interest" description="Disordered" evidence="1">
    <location>
        <begin position="227"/>
        <end position="260"/>
    </location>
</feature>
<proteinExistence type="predicted"/>
<accession>A0A2U3EDP9</accession>
<evidence type="ECO:0000256" key="1">
    <source>
        <dbReference type="SAM" id="MobiDB-lite"/>
    </source>
</evidence>
<dbReference type="AlphaFoldDB" id="A0A2U3EDP9"/>
<gene>
    <name evidence="2" type="ORF">PCL_09653</name>
</gene>
<organism evidence="2 3">
    <name type="scientific">Purpureocillium lilacinum</name>
    <name type="common">Paecilomyces lilacinus</name>
    <dbReference type="NCBI Taxonomy" id="33203"/>
    <lineage>
        <taxon>Eukaryota</taxon>
        <taxon>Fungi</taxon>
        <taxon>Dikarya</taxon>
        <taxon>Ascomycota</taxon>
        <taxon>Pezizomycotina</taxon>
        <taxon>Sordariomycetes</taxon>
        <taxon>Hypocreomycetidae</taxon>
        <taxon>Hypocreales</taxon>
        <taxon>Ophiocordycipitaceae</taxon>
        <taxon>Purpureocillium</taxon>
    </lineage>
</organism>
<dbReference type="Proteomes" id="UP000245956">
    <property type="component" value="Unassembled WGS sequence"/>
</dbReference>
<comment type="caution">
    <text evidence="2">The sequence shown here is derived from an EMBL/GenBank/DDBJ whole genome shotgun (WGS) entry which is preliminary data.</text>
</comment>
<feature type="compositionally biased region" description="Polar residues" evidence="1">
    <location>
        <begin position="129"/>
        <end position="143"/>
    </location>
</feature>
<sequence length="260" mass="27244">MRTATMASPGTDRPGASCKTAQRTIQLAMVCTPVPLAPFFFTSFLIRSIHPSIHPSHQSSSSVFIPMRRAIQGRSLLGGLRGVAKRGAKGGRRAGWLGIARFGWMDGWMDGRDGADVADGRVGEHARSFGSSAQMIEQQATSNKAKRGSAQKQPVLEGKRRRSHGVCAISLMNEPGGGAQQLWSPANVSPSKWDGLGPAARGPGPFQAPNVWTGGSALINVAVGASHQSISGPPGAGLGVTDREAADDGNDLLLQQHQPP</sequence>
<dbReference type="EMBL" id="LCWV01000005">
    <property type="protein sequence ID" value="PWI72638.1"/>
    <property type="molecule type" value="Genomic_DNA"/>
</dbReference>
<name>A0A2U3EDP9_PURLI</name>